<evidence type="ECO:0000256" key="2">
    <source>
        <dbReference type="ARBA" id="ARBA00022741"/>
    </source>
</evidence>
<evidence type="ECO:0000256" key="1">
    <source>
        <dbReference type="ARBA" id="ARBA00010638"/>
    </source>
</evidence>
<dbReference type="PANTHER" id="PTHR23407:SF1">
    <property type="entry name" value="5-FORMYLTETRAHYDROFOLATE CYCLO-LIGASE"/>
    <property type="match status" value="1"/>
</dbReference>
<sequence length="205" mass="22445">MVIPMEMPGERDKHAWRGEILARRAAVPVAEREREALALAEAIGKFETPLVSEWVCAYVPVRDEPGSMAQLEALRETGARVLLPLTGDAEALNWAEYTGPADLRRARYGLREPSGPALGVEAVALAELILIPALAVDRRGVRLGRGAGHYDRTLGAARPDARLVAVVRDDEFVDRLPEEPHDLRMGWVLTPYGGLRQLGGDRVAE</sequence>
<dbReference type="EC" id="6.3.3.2" evidence="5"/>
<dbReference type="GO" id="GO:0009396">
    <property type="term" value="P:folic acid-containing compound biosynthetic process"/>
    <property type="evidence" value="ECO:0007669"/>
    <property type="project" value="TreeGrafter"/>
</dbReference>
<comment type="catalytic activity">
    <reaction evidence="5">
        <text>(6S)-5-formyl-5,6,7,8-tetrahydrofolate + ATP = (6R)-5,10-methenyltetrahydrofolate + ADP + phosphate</text>
        <dbReference type="Rhea" id="RHEA:10488"/>
        <dbReference type="ChEBI" id="CHEBI:30616"/>
        <dbReference type="ChEBI" id="CHEBI:43474"/>
        <dbReference type="ChEBI" id="CHEBI:57455"/>
        <dbReference type="ChEBI" id="CHEBI:57457"/>
        <dbReference type="ChEBI" id="CHEBI:456216"/>
        <dbReference type="EC" id="6.3.3.2"/>
    </reaction>
</comment>
<comment type="cofactor">
    <cofactor evidence="5">
        <name>Mg(2+)</name>
        <dbReference type="ChEBI" id="CHEBI:18420"/>
    </cofactor>
</comment>
<keyword evidence="2 4" id="KW-0547">Nucleotide-binding</keyword>
<keyword evidence="7" id="KW-1185">Reference proteome</keyword>
<dbReference type="InterPro" id="IPR037171">
    <property type="entry name" value="NagB/RpiA_transferase-like"/>
</dbReference>
<keyword evidence="5" id="KW-0479">Metal-binding</keyword>
<dbReference type="InterPro" id="IPR002698">
    <property type="entry name" value="FTHF_cligase"/>
</dbReference>
<evidence type="ECO:0000256" key="5">
    <source>
        <dbReference type="RuleBase" id="RU361279"/>
    </source>
</evidence>
<keyword evidence="6" id="KW-0436">Ligase</keyword>
<dbReference type="PANTHER" id="PTHR23407">
    <property type="entry name" value="ATPASE INHIBITOR/5-FORMYLTETRAHYDROFOLATE CYCLO-LIGASE"/>
    <property type="match status" value="1"/>
</dbReference>
<accession>A0A285L824</accession>
<feature type="binding site" evidence="4">
    <location>
        <begin position="13"/>
        <end position="17"/>
    </location>
    <ligand>
        <name>ATP</name>
        <dbReference type="ChEBI" id="CHEBI:30616"/>
    </ligand>
</feature>
<reference evidence="6 7" key="1">
    <citation type="submission" date="2017-09" db="EMBL/GenBank/DDBJ databases">
        <authorList>
            <person name="Ehlers B."/>
            <person name="Leendertz F.H."/>
        </authorList>
    </citation>
    <scope>NUCLEOTIDE SEQUENCE [LARGE SCALE GENOMIC DNA]</scope>
    <source>
        <strain evidence="6 7">DSM 45537</strain>
    </source>
</reference>
<dbReference type="PIRSF" id="PIRSF006806">
    <property type="entry name" value="FTHF_cligase"/>
    <property type="match status" value="1"/>
</dbReference>
<evidence type="ECO:0000313" key="6">
    <source>
        <dbReference type="EMBL" id="SNY81014.1"/>
    </source>
</evidence>
<evidence type="ECO:0000256" key="4">
    <source>
        <dbReference type="PIRSR" id="PIRSR006806-1"/>
    </source>
</evidence>
<dbReference type="GO" id="GO:0030272">
    <property type="term" value="F:5-formyltetrahydrofolate cyclo-ligase activity"/>
    <property type="evidence" value="ECO:0007669"/>
    <property type="project" value="UniProtKB-EC"/>
</dbReference>
<dbReference type="GO" id="GO:0046872">
    <property type="term" value="F:metal ion binding"/>
    <property type="evidence" value="ECO:0007669"/>
    <property type="project" value="UniProtKB-KW"/>
</dbReference>
<dbReference type="Gene3D" id="3.40.50.10420">
    <property type="entry name" value="NagB/RpiA/CoA transferase-like"/>
    <property type="match status" value="1"/>
</dbReference>
<dbReference type="GO" id="GO:0005524">
    <property type="term" value="F:ATP binding"/>
    <property type="evidence" value="ECO:0007669"/>
    <property type="project" value="UniProtKB-KW"/>
</dbReference>
<feature type="binding site" evidence="4">
    <location>
        <position position="59"/>
    </location>
    <ligand>
        <name>substrate</name>
    </ligand>
</feature>
<dbReference type="EMBL" id="OBEG01000002">
    <property type="protein sequence ID" value="SNY81014.1"/>
    <property type="molecule type" value="Genomic_DNA"/>
</dbReference>
<keyword evidence="5" id="KW-0460">Magnesium</keyword>
<feature type="binding site" evidence="4">
    <location>
        <position position="64"/>
    </location>
    <ligand>
        <name>substrate</name>
    </ligand>
</feature>
<name>A0A285L824_9NOCA</name>
<evidence type="ECO:0000313" key="7">
    <source>
        <dbReference type="Proteomes" id="UP000219565"/>
    </source>
</evidence>
<comment type="similarity">
    <text evidence="1 5">Belongs to the 5-formyltetrahydrofolate cyclo-ligase family.</text>
</comment>
<protein>
    <recommendedName>
        <fullName evidence="5">5-formyltetrahydrofolate cyclo-ligase</fullName>
        <ecNumber evidence="5">6.3.3.2</ecNumber>
    </recommendedName>
</protein>
<dbReference type="Proteomes" id="UP000219565">
    <property type="component" value="Unassembled WGS sequence"/>
</dbReference>
<dbReference type="AlphaFoldDB" id="A0A285L824"/>
<gene>
    <name evidence="6" type="ORF">SAMN04244553_2592</name>
</gene>
<dbReference type="InterPro" id="IPR024185">
    <property type="entry name" value="FTHF_cligase-like_sf"/>
</dbReference>
<dbReference type="STRING" id="1379680.GCA_001612615_02657"/>
<dbReference type="Pfam" id="PF01812">
    <property type="entry name" value="5-FTHF_cyc-lig"/>
    <property type="match status" value="1"/>
</dbReference>
<evidence type="ECO:0000256" key="3">
    <source>
        <dbReference type="ARBA" id="ARBA00022840"/>
    </source>
</evidence>
<organism evidence="6 7">
    <name type="scientific">Nocardia amikacinitolerans</name>
    <dbReference type="NCBI Taxonomy" id="756689"/>
    <lineage>
        <taxon>Bacteria</taxon>
        <taxon>Bacillati</taxon>
        <taxon>Actinomycetota</taxon>
        <taxon>Actinomycetes</taxon>
        <taxon>Mycobacteriales</taxon>
        <taxon>Nocardiaceae</taxon>
        <taxon>Nocardia</taxon>
    </lineage>
</organism>
<keyword evidence="3 4" id="KW-0067">ATP-binding</keyword>
<proteinExistence type="inferred from homology"/>
<dbReference type="SUPFAM" id="SSF100950">
    <property type="entry name" value="NagB/RpiA/CoA transferase-like"/>
    <property type="match status" value="1"/>
</dbReference>
<dbReference type="OrthoDB" id="3242798at2"/>
<feature type="binding site" evidence="4">
    <location>
        <begin position="142"/>
        <end position="150"/>
    </location>
    <ligand>
        <name>ATP</name>
        <dbReference type="ChEBI" id="CHEBI:30616"/>
    </ligand>
</feature>
<dbReference type="NCBIfam" id="TIGR02727">
    <property type="entry name" value="MTHFS_bact"/>
    <property type="match status" value="1"/>
</dbReference>
<dbReference type="GO" id="GO:0035999">
    <property type="term" value="P:tetrahydrofolate interconversion"/>
    <property type="evidence" value="ECO:0007669"/>
    <property type="project" value="TreeGrafter"/>
</dbReference>